<evidence type="ECO:0000313" key="2">
    <source>
        <dbReference type="EMBL" id="EAR21580.1"/>
    </source>
</evidence>
<dbReference type="PANTHER" id="PTHR35400:SF1">
    <property type="entry name" value="SLR1083 PROTEIN"/>
    <property type="match status" value="1"/>
</dbReference>
<dbReference type="InterPro" id="IPR012296">
    <property type="entry name" value="Nuclease_put_TT1808"/>
</dbReference>
<dbReference type="Pfam" id="PF05685">
    <property type="entry name" value="Uma2"/>
    <property type="match status" value="1"/>
</dbReference>
<dbReference type="Proteomes" id="UP000003374">
    <property type="component" value="Unassembled WGS sequence"/>
</dbReference>
<dbReference type="SUPFAM" id="SSF52980">
    <property type="entry name" value="Restriction endonuclease-like"/>
    <property type="match status" value="1"/>
</dbReference>
<dbReference type="OrthoDB" id="5796056at2"/>
<evidence type="ECO:0000313" key="3">
    <source>
        <dbReference type="Proteomes" id="UP000003374"/>
    </source>
</evidence>
<proteinExistence type="predicted"/>
<gene>
    <name evidence="2" type="ORF">NB231_02398</name>
</gene>
<dbReference type="AlphaFoldDB" id="A4BRK9"/>
<name>A4BRK9_9GAMM</name>
<reference evidence="2 3" key="1">
    <citation type="submission" date="2006-02" db="EMBL/GenBank/DDBJ databases">
        <authorList>
            <person name="Waterbury J."/>
            <person name="Ferriera S."/>
            <person name="Johnson J."/>
            <person name="Kravitz S."/>
            <person name="Halpern A."/>
            <person name="Remington K."/>
            <person name="Beeson K."/>
            <person name="Tran B."/>
            <person name="Rogers Y.-H."/>
            <person name="Friedman R."/>
            <person name="Venter J.C."/>
        </authorList>
    </citation>
    <scope>NUCLEOTIDE SEQUENCE [LARGE SCALE GENOMIC DNA]</scope>
    <source>
        <strain evidence="2 3">Nb-231</strain>
    </source>
</reference>
<evidence type="ECO:0000259" key="1">
    <source>
        <dbReference type="Pfam" id="PF05685"/>
    </source>
</evidence>
<keyword evidence="3" id="KW-1185">Reference proteome</keyword>
<accession>A4BRK9</accession>
<dbReference type="EMBL" id="AAOF01000007">
    <property type="protein sequence ID" value="EAR21580.1"/>
    <property type="molecule type" value="Genomic_DNA"/>
</dbReference>
<dbReference type="STRING" id="314278.NB231_02398"/>
<dbReference type="CDD" id="cd06260">
    <property type="entry name" value="DUF820-like"/>
    <property type="match status" value="1"/>
</dbReference>
<dbReference type="HOGENOM" id="CLU_076312_2_0_6"/>
<sequence>MSALLEQARHRLTTADYHKMGAAGIFRPTDRVELIEGEIIDMAPIGSAHAGIVALLNNRLVPAMAGQAIINVQNPVVLGEHSEPQPDLSILKPRPDFYRNSHPTPADIMLLIEVAETSIDFDREIKLPLYARHDVPEVWLVDLRQKVLTMHRTPIEDMYRETLQPSDLTRVVSLKLPQAALDLSDLFWF</sequence>
<comment type="caution">
    <text evidence="2">The sequence shown here is derived from an EMBL/GenBank/DDBJ whole genome shotgun (WGS) entry which is preliminary data.</text>
</comment>
<dbReference type="Gene3D" id="3.90.1570.10">
    <property type="entry name" value="tt1808, chain A"/>
    <property type="match status" value="1"/>
</dbReference>
<organism evidence="2 3">
    <name type="scientific">Nitrococcus mobilis Nb-231</name>
    <dbReference type="NCBI Taxonomy" id="314278"/>
    <lineage>
        <taxon>Bacteria</taxon>
        <taxon>Pseudomonadati</taxon>
        <taxon>Pseudomonadota</taxon>
        <taxon>Gammaproteobacteria</taxon>
        <taxon>Chromatiales</taxon>
        <taxon>Ectothiorhodospiraceae</taxon>
        <taxon>Nitrococcus</taxon>
    </lineage>
</organism>
<dbReference type="RefSeq" id="WP_004999421.1">
    <property type="nucleotide sequence ID" value="NZ_CH672427.1"/>
</dbReference>
<dbReference type="PANTHER" id="PTHR35400">
    <property type="entry name" value="SLR1083 PROTEIN"/>
    <property type="match status" value="1"/>
</dbReference>
<dbReference type="InterPro" id="IPR011335">
    <property type="entry name" value="Restrct_endonuc-II-like"/>
</dbReference>
<dbReference type="InterPro" id="IPR008538">
    <property type="entry name" value="Uma2"/>
</dbReference>
<feature type="domain" description="Putative restriction endonuclease" evidence="1">
    <location>
        <begin position="16"/>
        <end position="178"/>
    </location>
</feature>
<dbReference type="eggNOG" id="COG4636">
    <property type="taxonomic scope" value="Bacteria"/>
</dbReference>
<protein>
    <recommendedName>
        <fullName evidence="1">Putative restriction endonuclease domain-containing protein</fullName>
    </recommendedName>
</protein>